<keyword evidence="2" id="KW-1185">Reference proteome</keyword>
<sequence length="210" mass="23614">MDDPRWKEPVDLCQDDFMTNAQATDAFKLAARVGTNPPIPVGFSGVGTLTQVREDRMSVVFSNASLGTIEVVWPRMMEAFWTEYEGKDYTITRSKDWLVLRPVDVDLVSILHVGTGKTPPERLERPLPDLGPILTYQLQCSISKGVCDEKAIQLEVRLSEDDDDPRKSWSGWPGGKQNWNFTQWSTIRTGECPQKFASVIAGEGYLMLSQ</sequence>
<proteinExistence type="predicted"/>
<gene>
    <name evidence="1" type="ORF">AKJ08_1123</name>
</gene>
<reference evidence="1 2" key="1">
    <citation type="submission" date="2015-08" db="EMBL/GenBank/DDBJ databases">
        <authorList>
            <person name="Babu N.S."/>
            <person name="Beckwith C.J."/>
            <person name="Beseler K.G."/>
            <person name="Brison A."/>
            <person name="Carone J.V."/>
            <person name="Caskin T.P."/>
            <person name="Diamond M."/>
            <person name="Durham M.E."/>
            <person name="Foxe J.M."/>
            <person name="Go M."/>
            <person name="Henderson B.A."/>
            <person name="Jones I.B."/>
            <person name="McGettigan J.A."/>
            <person name="Micheletti S.J."/>
            <person name="Nasrallah M.E."/>
            <person name="Ortiz D."/>
            <person name="Piller C.R."/>
            <person name="Privatt S.R."/>
            <person name="Schneider S.L."/>
            <person name="Sharp S."/>
            <person name="Smith T.C."/>
            <person name="Stanton J.D."/>
            <person name="Ullery H.E."/>
            <person name="Wilson R.J."/>
            <person name="Serrano M.G."/>
            <person name="Buck G."/>
            <person name="Lee V."/>
            <person name="Wang Y."/>
            <person name="Carvalho R."/>
            <person name="Voegtly L."/>
            <person name="Shi R."/>
            <person name="Duckworth R."/>
            <person name="Johnson A."/>
            <person name="Loviza R."/>
            <person name="Walstead R."/>
            <person name="Shah Z."/>
            <person name="Kiflezghi M."/>
            <person name="Wade K."/>
            <person name="Ball S.L."/>
            <person name="Bradley K.W."/>
            <person name="Asai D.J."/>
            <person name="Bowman C.A."/>
            <person name="Russell D.A."/>
            <person name="Pope W.H."/>
            <person name="Jacobs-Sera D."/>
            <person name="Hendrix R.W."/>
            <person name="Hatfull G.F."/>
        </authorList>
    </citation>
    <scope>NUCLEOTIDE SEQUENCE [LARGE SCALE GENOMIC DNA]</scope>
    <source>
        <strain evidence="1 2">DSM 27710</strain>
    </source>
</reference>
<dbReference type="KEGG" id="vin:AKJ08_1123"/>
<dbReference type="EMBL" id="CP012332">
    <property type="protein sequence ID" value="AKU90736.1"/>
    <property type="molecule type" value="Genomic_DNA"/>
</dbReference>
<accession>A0A0K1PBF8</accession>
<name>A0A0K1PBF8_9BACT</name>
<evidence type="ECO:0000313" key="2">
    <source>
        <dbReference type="Proteomes" id="UP000055590"/>
    </source>
</evidence>
<organism evidence="1 2">
    <name type="scientific">Vulgatibacter incomptus</name>
    <dbReference type="NCBI Taxonomy" id="1391653"/>
    <lineage>
        <taxon>Bacteria</taxon>
        <taxon>Pseudomonadati</taxon>
        <taxon>Myxococcota</taxon>
        <taxon>Myxococcia</taxon>
        <taxon>Myxococcales</taxon>
        <taxon>Cystobacterineae</taxon>
        <taxon>Vulgatibacteraceae</taxon>
        <taxon>Vulgatibacter</taxon>
    </lineage>
</organism>
<dbReference type="AlphaFoldDB" id="A0A0K1PBF8"/>
<dbReference type="Proteomes" id="UP000055590">
    <property type="component" value="Chromosome"/>
</dbReference>
<protein>
    <submittedName>
        <fullName evidence="1">Uncharacterized protein</fullName>
    </submittedName>
</protein>
<evidence type="ECO:0000313" key="1">
    <source>
        <dbReference type="EMBL" id="AKU90736.1"/>
    </source>
</evidence>